<keyword evidence="2" id="KW-1185">Reference proteome</keyword>
<dbReference type="AlphaFoldDB" id="V8PG71"/>
<dbReference type="InterPro" id="IPR024810">
    <property type="entry name" value="MAB21L/cGLR"/>
</dbReference>
<gene>
    <name evidence="1" type="ORF">L345_01210</name>
</gene>
<proteinExistence type="predicted"/>
<dbReference type="SMART" id="SM01265">
    <property type="entry name" value="Mab-21"/>
    <property type="match status" value="1"/>
</dbReference>
<dbReference type="PANTHER" id="PTHR10656">
    <property type="entry name" value="CELL FATE DETERMINING PROTEIN MAB21-RELATED"/>
    <property type="match status" value="1"/>
</dbReference>
<accession>V8PG71</accession>
<reference evidence="1 2" key="1">
    <citation type="journal article" date="2013" name="Proc. Natl. Acad. Sci. U.S.A.">
        <title>The king cobra genome reveals dynamic gene evolution and adaptation in the snake venom system.</title>
        <authorList>
            <person name="Vonk F.J."/>
            <person name="Casewell N.R."/>
            <person name="Henkel C.V."/>
            <person name="Heimberg A.M."/>
            <person name="Jansen H.J."/>
            <person name="McCleary R.J."/>
            <person name="Kerkkamp H.M."/>
            <person name="Vos R.A."/>
            <person name="Guerreiro I."/>
            <person name="Calvete J.J."/>
            <person name="Wuster W."/>
            <person name="Woods A.E."/>
            <person name="Logan J.M."/>
            <person name="Harrison R.A."/>
            <person name="Castoe T.A."/>
            <person name="de Koning A.P."/>
            <person name="Pollock D.D."/>
            <person name="Yandell M."/>
            <person name="Calderon D."/>
            <person name="Renjifo C."/>
            <person name="Currier R.B."/>
            <person name="Salgado D."/>
            <person name="Pla D."/>
            <person name="Sanz L."/>
            <person name="Hyder A.S."/>
            <person name="Ribeiro J.M."/>
            <person name="Arntzen J.W."/>
            <person name="van den Thillart G.E."/>
            <person name="Boetzer M."/>
            <person name="Pirovano W."/>
            <person name="Dirks R.P."/>
            <person name="Spaink H.P."/>
            <person name="Duboule D."/>
            <person name="McGlinn E."/>
            <person name="Kini R.M."/>
            <person name="Richardson M.K."/>
        </authorList>
    </citation>
    <scope>NUCLEOTIDE SEQUENCE</scope>
    <source>
        <tissue evidence="1">Blood</tissue>
    </source>
</reference>
<dbReference type="PANTHER" id="PTHR10656:SF7">
    <property type="entry name" value="PROTEIN MAB-21-LIKE 4"/>
    <property type="match status" value="1"/>
</dbReference>
<evidence type="ECO:0000313" key="2">
    <source>
        <dbReference type="Proteomes" id="UP000018936"/>
    </source>
</evidence>
<comment type="caution">
    <text evidence="1">The sequence shown here is derived from an EMBL/GenBank/DDBJ whole genome shotgun (WGS) entry which is preliminary data.</text>
</comment>
<sequence>MHEWNFTAYAAPPCSSPPGHTFPSHLYAYHVFFQGCTNVFVCFQSYLGQQEDLQEAFHLCPPSIMAGKVPNWHSYLQVIQSREYQRVQHFQKAENILFIVLERVKTMDPRVIVDYSRNLEALEFSLSAAEDEVTMEVPLCVNAEVLLMQPCTDEQSNSEVVSHRNCQMPGPCYLGVPKQETNLENWTKEDVFSAVDDTDSRGHIVPGKVLHLLKELIVAAIVHCKHQNLIKPGELSAERLNEDGMQLPLLVSSDWKTICFNIIPVMRRKKDVVLNNWQERGFPKGSLSKVTQEAVFIPASYHHWRYSPNRPISKLVQIVSTLKGYRLDSLCLLDQINHEYWREKGEEKGLTFQHLKVEQNLFKNDSLDLTALYPKVESFAISPTYFLKFHFAQREGKKFHQKDNGLKALLQLPAENRDYWDTAFFDMLLSKFDTFFFQFQAYQIKDTQRISAMSSILSKIKKMVHNES</sequence>
<name>V8PG71_OPHHA</name>
<dbReference type="Proteomes" id="UP000018936">
    <property type="component" value="Unassembled WGS sequence"/>
</dbReference>
<protein>
    <submittedName>
        <fullName evidence="1">Uncharacterized protein</fullName>
    </submittedName>
</protein>
<dbReference type="EMBL" id="AZIM01000154">
    <property type="protein sequence ID" value="ETE72956.1"/>
    <property type="molecule type" value="Genomic_DNA"/>
</dbReference>
<organism evidence="1 2">
    <name type="scientific">Ophiophagus hannah</name>
    <name type="common">King cobra</name>
    <name type="synonym">Naja hannah</name>
    <dbReference type="NCBI Taxonomy" id="8665"/>
    <lineage>
        <taxon>Eukaryota</taxon>
        <taxon>Metazoa</taxon>
        <taxon>Chordata</taxon>
        <taxon>Craniata</taxon>
        <taxon>Vertebrata</taxon>
        <taxon>Euteleostomi</taxon>
        <taxon>Lepidosauria</taxon>
        <taxon>Squamata</taxon>
        <taxon>Bifurcata</taxon>
        <taxon>Unidentata</taxon>
        <taxon>Episquamata</taxon>
        <taxon>Toxicofera</taxon>
        <taxon>Serpentes</taxon>
        <taxon>Colubroidea</taxon>
        <taxon>Elapidae</taxon>
        <taxon>Elapinae</taxon>
        <taxon>Ophiophagus</taxon>
    </lineage>
</organism>
<feature type="non-terminal residue" evidence="1">
    <location>
        <position position="1"/>
    </location>
</feature>
<evidence type="ECO:0000313" key="1">
    <source>
        <dbReference type="EMBL" id="ETE72956.1"/>
    </source>
</evidence>
<dbReference type="OrthoDB" id="9922809at2759"/>